<dbReference type="OrthoDB" id="7678944at2"/>
<keyword evidence="2" id="KW-1185">Reference proteome</keyword>
<reference evidence="1 2" key="1">
    <citation type="submission" date="2015-12" db="EMBL/GenBank/DDBJ databases">
        <authorList>
            <person name="Shamseldin A."/>
            <person name="Moawad H."/>
            <person name="Abd El-Rahim W.M."/>
            <person name="Sadowsky M.J."/>
        </authorList>
    </citation>
    <scope>NUCLEOTIDE SEQUENCE [LARGE SCALE GENOMIC DNA]</scope>
    <source>
        <strain evidence="1 2">SJ5A-1</strain>
    </source>
</reference>
<proteinExistence type="predicted"/>
<dbReference type="AlphaFoldDB" id="A0A0W7WFW5"/>
<dbReference type="Proteomes" id="UP000054396">
    <property type="component" value="Unassembled WGS sequence"/>
</dbReference>
<protein>
    <submittedName>
        <fullName evidence="1">Uncharacterized protein</fullName>
    </submittedName>
</protein>
<accession>A0A0W7WFW5</accession>
<name>A0A0W7WFW5_9RHOB</name>
<dbReference type="RefSeq" id="WP_058863537.1">
    <property type="nucleotide sequence ID" value="NZ_LPXO01000013.1"/>
</dbReference>
<organism evidence="1 2">
    <name type="scientific">Pseudoponticoccus marisrubri</name>
    <dbReference type="NCBI Taxonomy" id="1685382"/>
    <lineage>
        <taxon>Bacteria</taxon>
        <taxon>Pseudomonadati</taxon>
        <taxon>Pseudomonadota</taxon>
        <taxon>Alphaproteobacteria</taxon>
        <taxon>Rhodobacterales</taxon>
        <taxon>Roseobacteraceae</taxon>
        <taxon>Pseudoponticoccus</taxon>
    </lineage>
</organism>
<dbReference type="STRING" id="1685382.AVJ23_17630"/>
<sequence>MPARPHLAAIAACLLATPTAALEITHEYRIPGDALRSVELVPHANEDPGLLRLMLRADGVDRLLEIESDGPLAECLTILQNIQGQPDRVAVLSVNMTALTLNGVLLERCGTR</sequence>
<evidence type="ECO:0000313" key="1">
    <source>
        <dbReference type="EMBL" id="KUF09462.1"/>
    </source>
</evidence>
<gene>
    <name evidence="1" type="ORF">AVJ23_17630</name>
</gene>
<comment type="caution">
    <text evidence="1">The sequence shown here is derived from an EMBL/GenBank/DDBJ whole genome shotgun (WGS) entry which is preliminary data.</text>
</comment>
<evidence type="ECO:0000313" key="2">
    <source>
        <dbReference type="Proteomes" id="UP000054396"/>
    </source>
</evidence>
<dbReference type="EMBL" id="LPXO01000013">
    <property type="protein sequence ID" value="KUF09462.1"/>
    <property type="molecule type" value="Genomic_DNA"/>
</dbReference>